<proteinExistence type="inferred from homology"/>
<comment type="similarity">
    <text evidence="1">Belongs to the glycosyltransferase 90 family.</text>
</comment>
<evidence type="ECO:0000256" key="1">
    <source>
        <dbReference type="ARBA" id="ARBA00010118"/>
    </source>
</evidence>
<feature type="transmembrane region" description="Helical" evidence="4">
    <location>
        <begin position="179"/>
        <end position="200"/>
    </location>
</feature>
<evidence type="ECO:0000256" key="4">
    <source>
        <dbReference type="SAM" id="Phobius"/>
    </source>
</evidence>
<dbReference type="EMBL" id="LFZO01000336">
    <property type="protein sequence ID" value="KXT09501.1"/>
    <property type="molecule type" value="Genomic_DNA"/>
</dbReference>
<feature type="transmembrane region" description="Helical" evidence="4">
    <location>
        <begin position="220"/>
        <end position="240"/>
    </location>
</feature>
<dbReference type="EMBL" id="LFZO01000336">
    <property type="protein sequence ID" value="KXT09499.1"/>
    <property type="molecule type" value="Genomic_DNA"/>
</dbReference>
<dbReference type="EMBL" id="LFZO01000336">
    <property type="protein sequence ID" value="KXT09503.1"/>
    <property type="molecule type" value="Genomic_DNA"/>
</dbReference>
<comment type="caution">
    <text evidence="6">The sequence shown here is derived from an EMBL/GenBank/DDBJ whole genome shotgun (WGS) entry which is preliminary data.</text>
</comment>
<dbReference type="Pfam" id="PF05686">
    <property type="entry name" value="Glyco_transf_90"/>
    <property type="match status" value="1"/>
</dbReference>
<evidence type="ECO:0000313" key="6">
    <source>
        <dbReference type="EMBL" id="KXT09501.1"/>
    </source>
</evidence>
<feature type="region of interest" description="Disordered" evidence="3">
    <location>
        <begin position="582"/>
        <end position="603"/>
    </location>
</feature>
<feature type="transmembrane region" description="Helical" evidence="4">
    <location>
        <begin position="354"/>
        <end position="371"/>
    </location>
</feature>
<reference evidence="6 7" key="1">
    <citation type="submission" date="2015-07" db="EMBL/GenBank/DDBJ databases">
        <title>Comparative genomics of the Sigatoka disease complex on banana suggests a link between parallel evolutionary changes in Pseudocercospora fijiensis and Pseudocercospora eumusae and increased virulence on the banana host.</title>
        <authorList>
            <person name="Chang T.-C."/>
            <person name="Salvucci A."/>
            <person name="Crous P.W."/>
            <person name="Stergiopoulos I."/>
        </authorList>
    </citation>
    <scope>NUCLEOTIDE SEQUENCE [LARGE SCALE GENOMIC DNA]</scope>
    <source>
        <strain evidence="6 7">CBS 116634</strain>
    </source>
</reference>
<evidence type="ECO:0000259" key="5">
    <source>
        <dbReference type="SMART" id="SM00672"/>
    </source>
</evidence>
<dbReference type="InterPro" id="IPR006598">
    <property type="entry name" value="CAP10"/>
</dbReference>
<protein>
    <recommendedName>
        <fullName evidence="5">Glycosyl transferase CAP10 domain-containing protein</fullName>
    </recommendedName>
</protein>
<dbReference type="AlphaFoldDB" id="A0A139I453"/>
<feature type="transmembrane region" description="Helical" evidence="4">
    <location>
        <begin position="252"/>
        <end position="278"/>
    </location>
</feature>
<dbReference type="InterPro" id="IPR051091">
    <property type="entry name" value="O-Glucosyltr/Glycosyltrsf_90"/>
</dbReference>
<dbReference type="Proteomes" id="UP000073492">
    <property type="component" value="Unassembled WGS sequence"/>
</dbReference>
<keyword evidence="4" id="KW-1133">Transmembrane helix</keyword>
<keyword evidence="7" id="KW-1185">Reference proteome</keyword>
<feature type="transmembrane region" description="Helical" evidence="4">
    <location>
        <begin position="321"/>
        <end position="342"/>
    </location>
</feature>
<keyword evidence="4" id="KW-0472">Membrane</keyword>
<keyword evidence="4" id="KW-0812">Transmembrane</keyword>
<dbReference type="PANTHER" id="PTHR12203:SF35">
    <property type="entry name" value="PROTEIN O-GLUCOSYLTRANSFERASE 1"/>
    <property type="match status" value="1"/>
</dbReference>
<accession>A0A139I453</accession>
<keyword evidence="2" id="KW-0808">Transferase</keyword>
<dbReference type="GO" id="GO:0016740">
    <property type="term" value="F:transferase activity"/>
    <property type="evidence" value="ECO:0007669"/>
    <property type="project" value="UniProtKB-KW"/>
</dbReference>
<name>A0A139I453_9PEZI</name>
<sequence length="986" mass="111286">MEHAKWPALSGLVIGTIVLTRHAENSFAFDRPIHSAVSIFASVGAACVAVSRCLPKAQSHHTSHNAQHYDALPLNEVGEPHASRQPSPTREPVPYASSLRTLRIAWLLLAVALCLRAEMTRQVVHNVQCAGRSWEPMVPLAFAVWDYWTVQRKRRRQDHDDAGANTYELAAHAVVRAPYAGALAVALIVVGGMLAIASTSSPHSTYICAASLSFRAAIPYLQHFGTVLDVVIVACMGQLMNVHEARGSGSSVVRFAWVGWAFLFSAGFWIVVGLVYWFVQETGRKWLLTIPHLYFWSVLRLDLYTAFTLTSALASIIHVGVLTTAAVAAFTSLLTITTASAWINGHPFPPNSFALAWTGIGMALVGVELYFQAESVSEERSSRNTFRKVPAWLQMVLLVVLIFWTCLWVTHKDVVNFHPIDMLIYEAQSQHQAYLNQSAISTNLPQAIHNYQLRYRRQPPPGFDAWYEYAIDRSSAVIDDFDSIHRDLLPFYALTPEEIRERTWTMISLPWNDAAGIMVRNHQVTVAPNVPGTHQWMLDGLIEMIKKFAEHLPDMDLAFNLNDECRVSVPHEHIQAMRGEGESFALPPEPQSTYTSGRAQQWKPIPDQLPDDPERWSPLTHLSWQKIFHRFGNNACPANSPARKYRKWDTSSLCTPCTYPHSLGAFLANWTLAADVCHQPDLADLHGLYLSPAAFKGSHQLYPIFSQSKAGGFNDILYPSAWNYMDKAKYAPNEEHPDLDFSEKHSKLFWRGATSEGVSHGNVDQWRGMTRQRFIHLANDINGTNPDMPLLLPSEKIPGMLEYKYFPTSTLTKILATDVHVVDGIARCFGRDCEDQAREFAPLVPPTDFQDHWKYKYLLDLDGAGFSGRFLPFMQSKSLPFKAALFREWWDDRVTPWAHFVPLDLRGHGFWATLAYFAGIDATDAIGKELKVPSRQKEAERIATEGKKWAETVLRKEDMEIYFFRLLLEWARLTDDKRDVLGFALE</sequence>
<feature type="domain" description="Glycosyl transferase CAP10" evidence="5">
    <location>
        <begin position="672"/>
        <end position="977"/>
    </location>
</feature>
<feature type="transmembrane region" description="Helical" evidence="4">
    <location>
        <begin position="391"/>
        <end position="410"/>
    </location>
</feature>
<dbReference type="SMART" id="SM00672">
    <property type="entry name" value="CAP10"/>
    <property type="match status" value="1"/>
</dbReference>
<dbReference type="OrthoDB" id="541052at2759"/>
<evidence type="ECO:0000256" key="3">
    <source>
        <dbReference type="SAM" id="MobiDB-lite"/>
    </source>
</evidence>
<dbReference type="PANTHER" id="PTHR12203">
    <property type="entry name" value="KDEL LYS-ASP-GLU-LEU CONTAINING - RELATED"/>
    <property type="match status" value="1"/>
</dbReference>
<evidence type="ECO:0000256" key="2">
    <source>
        <dbReference type="ARBA" id="ARBA00022679"/>
    </source>
</evidence>
<gene>
    <name evidence="6" type="ORF">AC579_8007</name>
</gene>
<evidence type="ECO:0000313" key="7">
    <source>
        <dbReference type="Proteomes" id="UP000073492"/>
    </source>
</evidence>
<organism evidence="6 7">
    <name type="scientific">Pseudocercospora musae</name>
    <dbReference type="NCBI Taxonomy" id="113226"/>
    <lineage>
        <taxon>Eukaryota</taxon>
        <taxon>Fungi</taxon>
        <taxon>Dikarya</taxon>
        <taxon>Ascomycota</taxon>
        <taxon>Pezizomycotina</taxon>
        <taxon>Dothideomycetes</taxon>
        <taxon>Dothideomycetidae</taxon>
        <taxon>Mycosphaerellales</taxon>
        <taxon>Mycosphaerellaceae</taxon>
        <taxon>Pseudocercospora</taxon>
    </lineage>
</organism>